<dbReference type="InterPro" id="IPR015943">
    <property type="entry name" value="WD40/YVTN_repeat-like_dom_sf"/>
</dbReference>
<feature type="domain" description="F-box" evidence="1">
    <location>
        <begin position="7"/>
        <end position="58"/>
    </location>
</feature>
<name>A0A222P1S3_9GAMM</name>
<evidence type="ECO:0000313" key="2">
    <source>
        <dbReference type="EMBL" id="ASQ45787.1"/>
    </source>
</evidence>
<dbReference type="RefSeq" id="WP_094090813.1">
    <property type="nucleotide sequence ID" value="NZ_CP016397.1"/>
</dbReference>
<dbReference type="KEGG" id="lcd:clem_06160"/>
<dbReference type="Proteomes" id="UP000201728">
    <property type="component" value="Chromosome"/>
</dbReference>
<dbReference type="InterPro" id="IPR001810">
    <property type="entry name" value="F-box_dom"/>
</dbReference>
<reference evidence="3" key="1">
    <citation type="submission" date="2016-07" db="EMBL/GenBank/DDBJ databases">
        <authorList>
            <person name="Florea S."/>
            <person name="Webb J.S."/>
            <person name="Jaromczyk J."/>
            <person name="Schardl C.L."/>
        </authorList>
    </citation>
    <scope>NUCLEOTIDE SEQUENCE [LARGE SCALE GENOMIC DNA]</scope>
    <source>
        <strain evidence="3">CDC-D5610</strain>
    </source>
</reference>
<dbReference type="Gene3D" id="2.130.10.10">
    <property type="entry name" value="YVTN repeat-like/Quinoprotein amine dehydrogenase"/>
    <property type="match status" value="1"/>
</dbReference>
<dbReference type="Pfam" id="PF00646">
    <property type="entry name" value="F-box"/>
    <property type="match status" value="1"/>
</dbReference>
<dbReference type="PROSITE" id="PS50181">
    <property type="entry name" value="FBOX"/>
    <property type="match status" value="1"/>
</dbReference>
<gene>
    <name evidence="2" type="ORF">clem_06160</name>
</gene>
<dbReference type="AlphaFoldDB" id="A0A222P1S3"/>
<dbReference type="InterPro" id="IPR036047">
    <property type="entry name" value="F-box-like_dom_sf"/>
</dbReference>
<protein>
    <recommendedName>
        <fullName evidence="1">F-box domain-containing protein</fullName>
    </recommendedName>
</protein>
<dbReference type="InterPro" id="IPR011047">
    <property type="entry name" value="Quinoprotein_ADH-like_sf"/>
</dbReference>
<dbReference type="Gene3D" id="1.20.1280.50">
    <property type="match status" value="1"/>
</dbReference>
<dbReference type="EMBL" id="CP016397">
    <property type="protein sequence ID" value="ASQ45787.1"/>
    <property type="molecule type" value="Genomic_DNA"/>
</dbReference>
<organism evidence="2 3">
    <name type="scientific">Legionella clemsonensis</name>
    <dbReference type="NCBI Taxonomy" id="1867846"/>
    <lineage>
        <taxon>Bacteria</taxon>
        <taxon>Pseudomonadati</taxon>
        <taxon>Pseudomonadota</taxon>
        <taxon>Gammaproteobacteria</taxon>
        <taxon>Legionellales</taxon>
        <taxon>Legionellaceae</taxon>
        <taxon>Legionella</taxon>
    </lineage>
</organism>
<dbReference type="SUPFAM" id="SSF50998">
    <property type="entry name" value="Quinoprotein alcohol dehydrogenase-like"/>
    <property type="match status" value="1"/>
</dbReference>
<dbReference type="SUPFAM" id="SSF81383">
    <property type="entry name" value="F-box domain"/>
    <property type="match status" value="1"/>
</dbReference>
<sequence>MNNDENDVNWLSLPLDTWREIFSFLTAEELAIASLSCKKIHAISMDEQVQAKSPWQITDYRPGKAELIKRYQMSFTTPSYLKDSQWITTIASTTSQAIVATIAGWEWLDLVNEKYSEIIEGGDLQGMLAKSASGLIAADNGIGSYAHVFDTTQGNIRCTIAFKYPQQSVLGFLTDDRLITGEWGGYPKVKSIFIWNSSTAKLIKQISIQIMGFRIAVLDNQHVALLVRDYRKNVDSLNVLNIDSELWTATLDEQPFGSFVDFIALGNQYIVSALEYNGLKIYDAFQGTCLTHISEQHYNSCSLVPLNARQFISYSTESYSSYFEKNQLTTMRIWDAVTGKSMAIANELQKTSPSCISVLPDGKLLTYKDKKLTLWSFPLFKGNKTVKEGSQEQNILNNICNII</sequence>
<evidence type="ECO:0000313" key="3">
    <source>
        <dbReference type="Proteomes" id="UP000201728"/>
    </source>
</evidence>
<evidence type="ECO:0000259" key="1">
    <source>
        <dbReference type="PROSITE" id="PS50181"/>
    </source>
</evidence>
<proteinExistence type="predicted"/>
<accession>A0A222P1S3</accession>
<keyword evidence="3" id="KW-1185">Reference proteome</keyword>